<reference evidence="1 2" key="1">
    <citation type="journal article" date="2018" name="Sci. Rep.">
        <title>Genomic signatures of local adaptation to the degree of environmental predictability in rotifers.</title>
        <authorList>
            <person name="Franch-Gras L."/>
            <person name="Hahn C."/>
            <person name="Garcia-Roger E.M."/>
            <person name="Carmona M.J."/>
            <person name="Serra M."/>
            <person name="Gomez A."/>
        </authorList>
    </citation>
    <scope>NUCLEOTIDE SEQUENCE [LARGE SCALE GENOMIC DNA]</scope>
    <source>
        <strain evidence="1">HYR1</strain>
    </source>
</reference>
<evidence type="ECO:0000313" key="2">
    <source>
        <dbReference type="Proteomes" id="UP000276133"/>
    </source>
</evidence>
<comment type="caution">
    <text evidence="1">The sequence shown here is derived from an EMBL/GenBank/DDBJ whole genome shotgun (WGS) entry which is preliminary data.</text>
</comment>
<evidence type="ECO:0000313" key="1">
    <source>
        <dbReference type="EMBL" id="RNA05401.1"/>
    </source>
</evidence>
<organism evidence="1 2">
    <name type="scientific">Brachionus plicatilis</name>
    <name type="common">Marine rotifer</name>
    <name type="synonym">Brachionus muelleri</name>
    <dbReference type="NCBI Taxonomy" id="10195"/>
    <lineage>
        <taxon>Eukaryota</taxon>
        <taxon>Metazoa</taxon>
        <taxon>Spiralia</taxon>
        <taxon>Gnathifera</taxon>
        <taxon>Rotifera</taxon>
        <taxon>Eurotatoria</taxon>
        <taxon>Monogononta</taxon>
        <taxon>Pseudotrocha</taxon>
        <taxon>Ploima</taxon>
        <taxon>Brachionidae</taxon>
        <taxon>Brachionus</taxon>
    </lineage>
</organism>
<protein>
    <submittedName>
        <fullName evidence="1">Uncharacterized protein</fullName>
    </submittedName>
</protein>
<proteinExistence type="predicted"/>
<name>A0A3M7Q382_BRAPC</name>
<keyword evidence="2" id="KW-1185">Reference proteome</keyword>
<dbReference type="EMBL" id="REGN01007735">
    <property type="protein sequence ID" value="RNA05401.1"/>
    <property type="molecule type" value="Genomic_DNA"/>
</dbReference>
<gene>
    <name evidence="1" type="ORF">BpHYR1_042106</name>
</gene>
<sequence>MEAVNVRIVDFSGFDRATDLLFWLLKYNLPVSKSFKLDVDKFLLNGCSFISIWTIHYLYKNFGLSLFNDHSAKLDEKIMCCPRITESLIVSLNYNFKNVLKDITQGLKTRNFVLAWVNYKSSVYSQAKCIIINSDTFNPKIVQAISQYEQDNEANISYFTPVQIKDDKNQILNIYQCSQLNIGQL</sequence>
<dbReference type="Proteomes" id="UP000276133">
    <property type="component" value="Unassembled WGS sequence"/>
</dbReference>
<accession>A0A3M7Q382</accession>
<dbReference type="AlphaFoldDB" id="A0A3M7Q382"/>